<dbReference type="EMBL" id="JBHRSZ010000007">
    <property type="protein sequence ID" value="MFC3152718.1"/>
    <property type="molecule type" value="Genomic_DNA"/>
</dbReference>
<feature type="compositionally biased region" description="Low complexity" evidence="1">
    <location>
        <begin position="407"/>
        <end position="440"/>
    </location>
</feature>
<name>A0ABV7HFU6_9GAMM</name>
<feature type="domain" description="ImpA N-terminal" evidence="2">
    <location>
        <begin position="6"/>
        <end position="151"/>
    </location>
</feature>
<comment type="caution">
    <text evidence="3">The sequence shown here is derived from an EMBL/GenBank/DDBJ whole genome shotgun (WGS) entry which is preliminary data.</text>
</comment>
<dbReference type="PANTHER" id="PTHR37951">
    <property type="entry name" value="CYTOPLASMIC PROTEIN-RELATED"/>
    <property type="match status" value="1"/>
</dbReference>
<sequence length="440" mass="48454">MEHLISPISDESSCGEYLKDNRTVYRGLRNHFNMAQSSFRQLLETPDATADEELLKQNSDNWHELASQCDQILSSTSKDVEVFCWFITAQMFTNAPMANTAKALDVFAQVVQSFWSDLQPILPEKKLKSEDDAGRAKEITEFRIKPLLQLVGETENSGLLYMPLQLQSLIGDIDFARYAHAERSGQLATLKAEATKALASDRQTVTATVVALGDMLQHLESIERFIAEECQKIGAQGLSFRFVKKNVESLINAIKYLVGDQLNPWPLDKHQPTAEQPVGNSEPSEVVNQDAGEPTGANSNKVVNVVTNGEIVSRDHAFNELRKVADYFLKTEPHSPVYMLIERAIRWGYMPLPELLQELVGDNDAVMGRITNLAGLESTNKTDIPQVMVSAQAVSQTASGAVADAGSENSESETANTTSTTANDSSSSSESEGSISNFEW</sequence>
<gene>
    <name evidence="3" type="ORF">ACFOEK_16900</name>
</gene>
<accession>A0ABV7HFU6</accession>
<evidence type="ECO:0000313" key="4">
    <source>
        <dbReference type="Proteomes" id="UP001595476"/>
    </source>
</evidence>
<feature type="region of interest" description="Disordered" evidence="1">
    <location>
        <begin position="267"/>
        <end position="300"/>
    </location>
</feature>
<evidence type="ECO:0000256" key="1">
    <source>
        <dbReference type="SAM" id="MobiDB-lite"/>
    </source>
</evidence>
<evidence type="ECO:0000313" key="3">
    <source>
        <dbReference type="EMBL" id="MFC3152718.1"/>
    </source>
</evidence>
<evidence type="ECO:0000259" key="2">
    <source>
        <dbReference type="Pfam" id="PF06812"/>
    </source>
</evidence>
<dbReference type="InterPro" id="IPR017740">
    <property type="entry name" value="TssA-like"/>
</dbReference>
<reference evidence="4" key="1">
    <citation type="journal article" date="2019" name="Int. J. Syst. Evol. Microbiol.">
        <title>The Global Catalogue of Microorganisms (GCM) 10K type strain sequencing project: providing services to taxonomists for standard genome sequencing and annotation.</title>
        <authorList>
            <consortium name="The Broad Institute Genomics Platform"/>
            <consortium name="The Broad Institute Genome Sequencing Center for Infectious Disease"/>
            <person name="Wu L."/>
            <person name="Ma J."/>
        </authorList>
    </citation>
    <scope>NUCLEOTIDE SEQUENCE [LARGE SCALE GENOMIC DNA]</scope>
    <source>
        <strain evidence="4">KCTC 52438</strain>
    </source>
</reference>
<proteinExistence type="predicted"/>
<dbReference type="PANTHER" id="PTHR37951:SF1">
    <property type="entry name" value="TYPE VI SECRETION SYSTEM COMPONENT TSSA1"/>
    <property type="match status" value="1"/>
</dbReference>
<feature type="region of interest" description="Disordered" evidence="1">
    <location>
        <begin position="400"/>
        <end position="440"/>
    </location>
</feature>
<dbReference type="Pfam" id="PF06812">
    <property type="entry name" value="ImpA_N"/>
    <property type="match status" value="1"/>
</dbReference>
<organism evidence="3 4">
    <name type="scientific">Litoribrevibacter euphylliae</name>
    <dbReference type="NCBI Taxonomy" id="1834034"/>
    <lineage>
        <taxon>Bacteria</taxon>
        <taxon>Pseudomonadati</taxon>
        <taxon>Pseudomonadota</taxon>
        <taxon>Gammaproteobacteria</taxon>
        <taxon>Oceanospirillales</taxon>
        <taxon>Oceanospirillaceae</taxon>
        <taxon>Litoribrevibacter</taxon>
    </lineage>
</organism>
<dbReference type="RefSeq" id="WP_386722643.1">
    <property type="nucleotide sequence ID" value="NZ_JBHRSZ010000007.1"/>
</dbReference>
<dbReference type="InterPro" id="IPR010657">
    <property type="entry name" value="ImpA_N"/>
</dbReference>
<protein>
    <submittedName>
        <fullName evidence="3">ImpA family type VI secretion system protein</fullName>
    </submittedName>
</protein>
<feature type="compositionally biased region" description="Polar residues" evidence="1">
    <location>
        <begin position="278"/>
        <end position="287"/>
    </location>
</feature>
<keyword evidence="4" id="KW-1185">Reference proteome</keyword>
<dbReference type="Proteomes" id="UP001595476">
    <property type="component" value="Unassembled WGS sequence"/>
</dbReference>